<gene>
    <name evidence="1" type="ORF">ymoll0001_6330</name>
</gene>
<evidence type="ECO:0000313" key="2">
    <source>
        <dbReference type="Proteomes" id="UP000003027"/>
    </source>
</evidence>
<dbReference type="EMBL" id="AALD02000045">
    <property type="protein sequence ID" value="EEQ09246.1"/>
    <property type="molecule type" value="Genomic_DNA"/>
</dbReference>
<accession>A0ABM9Y618</accession>
<comment type="caution">
    <text evidence="1">The sequence shown here is derived from an EMBL/GenBank/DDBJ whole genome shotgun (WGS) entry which is preliminary data.</text>
</comment>
<reference evidence="1" key="1">
    <citation type="submission" date="2008-12" db="EMBL/GenBank/DDBJ databases">
        <title>Annotation of the Yersinia mollaretii ATCC 43969 genome.</title>
        <authorList>
            <person name="Read T.D."/>
            <person name="Akmal A."/>
            <person name="Bishop-Lilly K."/>
            <person name="Chen P.E."/>
            <person name="Cook C."/>
            <person name="Kiley M.P."/>
            <person name="Lentz S."/>
            <person name="Mateczun A."/>
            <person name="Nagarajan N."/>
            <person name="Nolan N."/>
            <person name="Osborne B.I."/>
            <person name="Pop M."/>
            <person name="Sozhamannan S."/>
            <person name="Stewart A.C."/>
            <person name="Sulakvelidze A."/>
            <person name="Thomason B."/>
            <person name="Willner K."/>
            <person name="Zwick M.E."/>
        </authorList>
    </citation>
    <scope>NUCLEOTIDE SEQUENCE [LARGE SCALE GENOMIC DNA]</scope>
    <source>
        <strain evidence="1">ATCC 43969</strain>
    </source>
</reference>
<sequence length="70" mass="7614">MVSRVRQCGIIQAAREISRLIGLTPTAPAREKTGFCCSPDMMQKVEVLLATCSRGSSDYLLCKGLDQPVL</sequence>
<keyword evidence="2" id="KW-1185">Reference proteome</keyword>
<organism evidence="1 2">
    <name type="scientific">Yersinia mollaretii (strain ATCC 43969 / DSM 18520 / CIP 103324 / CNY 7263 / WAIP 204)</name>
    <dbReference type="NCBI Taxonomy" id="349967"/>
    <lineage>
        <taxon>Bacteria</taxon>
        <taxon>Pseudomonadati</taxon>
        <taxon>Pseudomonadota</taxon>
        <taxon>Gammaproteobacteria</taxon>
        <taxon>Enterobacterales</taxon>
        <taxon>Yersiniaceae</taxon>
        <taxon>Yersinia</taxon>
    </lineage>
</organism>
<evidence type="ECO:0000313" key="1">
    <source>
        <dbReference type="EMBL" id="EEQ09246.1"/>
    </source>
</evidence>
<protein>
    <submittedName>
        <fullName evidence="1">Plasmid and phage DNA primase</fullName>
    </submittedName>
</protein>
<name>A0ABM9Y618_YERMW</name>
<proteinExistence type="predicted"/>
<dbReference type="Proteomes" id="UP000003027">
    <property type="component" value="Unassembled WGS sequence"/>
</dbReference>